<dbReference type="InterPro" id="IPR036770">
    <property type="entry name" value="Ankyrin_rpt-contain_sf"/>
</dbReference>
<feature type="repeat" description="ANK" evidence="3">
    <location>
        <begin position="229"/>
        <end position="261"/>
    </location>
</feature>
<feature type="region of interest" description="Disordered" evidence="4">
    <location>
        <begin position="256"/>
        <end position="279"/>
    </location>
</feature>
<keyword evidence="1" id="KW-0677">Repeat</keyword>
<feature type="transmembrane region" description="Helical" evidence="5">
    <location>
        <begin position="657"/>
        <end position="677"/>
    </location>
</feature>
<gene>
    <name evidence="6" type="ORF">HYH02_013537</name>
</gene>
<dbReference type="SMART" id="SM00248">
    <property type="entry name" value="ANK"/>
    <property type="match status" value="6"/>
</dbReference>
<keyword evidence="5" id="KW-0812">Transmembrane</keyword>
<feature type="transmembrane region" description="Helical" evidence="5">
    <location>
        <begin position="736"/>
        <end position="760"/>
    </location>
</feature>
<name>A0A835VYX8_9CHLO</name>
<sequence>MSASSITRLASKILSRSENFLTLAELQQGAATVQARLATGGVDANKRVHCPDGRCSFSGGHSPPGAGVSGRARGDATSTPAAPSASSFSLASLLPRGGKCTPLAFALLAGDLALVDLLLSHGADPNKLSGLPHRFDFAPIHIAAALGSGAAVAKLLAAGADANTRLEKCRGLAPKQETPLTGANLRSTAVGDTALHLAIDCPASAAASCDVVKALLAHPGTNPNTRNHAGLTPLTVACRRKRVDVVEMLLAAGTSRAAPSSHGGGAAGDSPHASGHPRVDVNASGPLFAAIAADDEGLVRRLLAAGANVRHVRNEEGLSPLAYAVYRGCPSFANRAEVVAALLAAGAPVEAGMAQHATDLPRVREALLAAAAAAAAAAATARAGGGQGGSTSTSGSGSAVGSGSGSGSLGSSSARILNTASSIGAASSGSAGLLSHRSSGGSASGSGLGGTAVDPSSGVGSATQPPPQGALGSPRATNTAGAAAAPPSGTPPPPPRGRFSFFSALSQGLGCSASSRGPGGSCYLPPPPFSASSSILRMARRHLLASLLLLPLLLPVLALALLTDALMPVAAAACGFLRIALPIMALLCVLVVYGIVHVVLGLAAPLLTSLAAAASAAAAAGKGPAAAPLPAGFAADLAAGAGAGVAVLGAAEAGIEALGAAGSAGVAAAASGSLAVVGALEQGVEAAASAVVNNLSNYIAAATAPAAASVSAGASLSGLGAVAAAASKAGSGALSAAMAALLPCGLASAGGGGGGGVLGLWRWQGPLGLLAGLAAWFLGVVAAHALLGLAEEALVGYRPPGDRLRAFLQTRAAARHAGGAAITDDQLAAHARLCLPLALVLGAGSGVRLMPLTVLMVVMCLPTVALGVRKEFERGAWQQQQQQAAGEVVGGDGARVAASNAASAAAAGAVASK</sequence>
<feature type="transmembrane region" description="Helical" evidence="5">
    <location>
        <begin position="602"/>
        <end position="621"/>
    </location>
</feature>
<feature type="compositionally biased region" description="Gly residues" evidence="4">
    <location>
        <begin position="398"/>
        <end position="408"/>
    </location>
</feature>
<evidence type="ECO:0000256" key="5">
    <source>
        <dbReference type="SAM" id="Phobius"/>
    </source>
</evidence>
<feature type="compositionally biased region" description="Low complexity" evidence="4">
    <location>
        <begin position="428"/>
        <end position="441"/>
    </location>
</feature>
<dbReference type="PANTHER" id="PTHR24198:SF165">
    <property type="entry name" value="ANKYRIN REPEAT-CONTAINING PROTEIN-RELATED"/>
    <property type="match status" value="1"/>
</dbReference>
<accession>A0A835VYX8</accession>
<feature type="transmembrane region" description="Helical" evidence="5">
    <location>
        <begin position="633"/>
        <end position="651"/>
    </location>
</feature>
<protein>
    <submittedName>
        <fullName evidence="6">Uncharacterized protein</fullName>
    </submittedName>
</protein>
<dbReference type="AlphaFoldDB" id="A0A835VYX8"/>
<dbReference type="Gene3D" id="1.25.40.20">
    <property type="entry name" value="Ankyrin repeat-containing domain"/>
    <property type="match status" value="3"/>
</dbReference>
<feature type="transmembrane region" description="Helical" evidence="5">
    <location>
        <begin position="849"/>
        <end position="868"/>
    </location>
</feature>
<evidence type="ECO:0000313" key="7">
    <source>
        <dbReference type="Proteomes" id="UP000613740"/>
    </source>
</evidence>
<keyword evidence="5" id="KW-0472">Membrane</keyword>
<dbReference type="GO" id="GO:0005737">
    <property type="term" value="C:cytoplasm"/>
    <property type="evidence" value="ECO:0007669"/>
    <property type="project" value="TreeGrafter"/>
</dbReference>
<dbReference type="InterPro" id="IPR002110">
    <property type="entry name" value="Ankyrin_rpt"/>
</dbReference>
<feature type="transmembrane region" description="Helical" evidence="5">
    <location>
        <begin position="543"/>
        <end position="563"/>
    </location>
</feature>
<reference evidence="6" key="1">
    <citation type="journal article" date="2020" name="bioRxiv">
        <title>Comparative genomics of Chlamydomonas.</title>
        <authorList>
            <person name="Craig R.J."/>
            <person name="Hasan A.R."/>
            <person name="Ness R.W."/>
            <person name="Keightley P.D."/>
        </authorList>
    </citation>
    <scope>NUCLEOTIDE SEQUENCE</scope>
    <source>
        <strain evidence="6">CCAP 11/173</strain>
    </source>
</reference>
<evidence type="ECO:0000313" key="6">
    <source>
        <dbReference type="EMBL" id="KAG2431008.1"/>
    </source>
</evidence>
<evidence type="ECO:0000256" key="1">
    <source>
        <dbReference type="ARBA" id="ARBA00022737"/>
    </source>
</evidence>
<feature type="transmembrane region" description="Helical" evidence="5">
    <location>
        <begin position="767"/>
        <end position="790"/>
    </location>
</feature>
<evidence type="ECO:0000256" key="2">
    <source>
        <dbReference type="ARBA" id="ARBA00023043"/>
    </source>
</evidence>
<feature type="transmembrane region" description="Helical" evidence="5">
    <location>
        <begin position="575"/>
        <end position="596"/>
    </location>
</feature>
<proteinExistence type="predicted"/>
<feature type="transmembrane region" description="Helical" evidence="5">
    <location>
        <begin position="698"/>
        <end position="724"/>
    </location>
</feature>
<dbReference type="Proteomes" id="UP000613740">
    <property type="component" value="Unassembled WGS sequence"/>
</dbReference>
<dbReference type="PANTHER" id="PTHR24198">
    <property type="entry name" value="ANKYRIN REPEAT AND PROTEIN KINASE DOMAIN-CONTAINING PROTEIN"/>
    <property type="match status" value="1"/>
</dbReference>
<evidence type="ECO:0000256" key="4">
    <source>
        <dbReference type="SAM" id="MobiDB-lite"/>
    </source>
</evidence>
<feature type="region of interest" description="Disordered" evidence="4">
    <location>
        <begin position="428"/>
        <end position="497"/>
    </location>
</feature>
<dbReference type="Pfam" id="PF12796">
    <property type="entry name" value="Ank_2"/>
    <property type="match status" value="1"/>
</dbReference>
<dbReference type="PROSITE" id="PS50088">
    <property type="entry name" value="ANK_REPEAT"/>
    <property type="match status" value="3"/>
</dbReference>
<dbReference type="PROSITE" id="PS50297">
    <property type="entry name" value="ANK_REP_REGION"/>
    <property type="match status" value="2"/>
</dbReference>
<dbReference type="SUPFAM" id="SSF48403">
    <property type="entry name" value="Ankyrin repeat"/>
    <property type="match status" value="1"/>
</dbReference>
<keyword evidence="5" id="KW-1133">Transmembrane helix</keyword>
<organism evidence="6 7">
    <name type="scientific">Chlamydomonas schloesseri</name>
    <dbReference type="NCBI Taxonomy" id="2026947"/>
    <lineage>
        <taxon>Eukaryota</taxon>
        <taxon>Viridiplantae</taxon>
        <taxon>Chlorophyta</taxon>
        <taxon>core chlorophytes</taxon>
        <taxon>Chlorophyceae</taxon>
        <taxon>CS clade</taxon>
        <taxon>Chlamydomonadales</taxon>
        <taxon>Chlamydomonadaceae</taxon>
        <taxon>Chlamydomonas</taxon>
    </lineage>
</organism>
<feature type="region of interest" description="Disordered" evidence="4">
    <location>
        <begin position="383"/>
        <end position="411"/>
    </location>
</feature>
<keyword evidence="7" id="KW-1185">Reference proteome</keyword>
<dbReference type="EMBL" id="JAEHOD010000076">
    <property type="protein sequence ID" value="KAG2431008.1"/>
    <property type="molecule type" value="Genomic_DNA"/>
</dbReference>
<dbReference type="Pfam" id="PF00023">
    <property type="entry name" value="Ank"/>
    <property type="match status" value="1"/>
</dbReference>
<feature type="compositionally biased region" description="Low complexity" evidence="4">
    <location>
        <begin position="76"/>
        <end position="85"/>
    </location>
</feature>
<feature type="region of interest" description="Disordered" evidence="4">
    <location>
        <begin position="54"/>
        <end position="85"/>
    </location>
</feature>
<feature type="compositionally biased region" description="Low complexity" evidence="4">
    <location>
        <begin position="474"/>
        <end position="487"/>
    </location>
</feature>
<evidence type="ECO:0000256" key="3">
    <source>
        <dbReference type="PROSITE-ProRule" id="PRU00023"/>
    </source>
</evidence>
<comment type="caution">
    <text evidence="6">The sequence shown here is derived from an EMBL/GenBank/DDBJ whole genome shotgun (WGS) entry which is preliminary data.</text>
</comment>
<feature type="repeat" description="ANK" evidence="3">
    <location>
        <begin position="98"/>
        <end position="130"/>
    </location>
</feature>
<dbReference type="OrthoDB" id="5086976at2759"/>
<feature type="repeat" description="ANK" evidence="3">
    <location>
        <begin position="135"/>
        <end position="167"/>
    </location>
</feature>
<keyword evidence="2 3" id="KW-0040">ANK repeat</keyword>